<evidence type="ECO:0008006" key="5">
    <source>
        <dbReference type="Google" id="ProtNLM"/>
    </source>
</evidence>
<feature type="coiled-coil region" evidence="1">
    <location>
        <begin position="518"/>
        <end position="545"/>
    </location>
</feature>
<sequence>MEHLLKSKDEELSKLLTENRNLLEELQKCQADKEFVWSLWKRLQVSSPDLTQAITLVLQREKEKAEAKDRKVLDILQTKDEQINGLQTTVASLQSKNEDLMRMKVDAEGNNNTHAAECRTLKNQIASLTQQLKLQQQETRDKLEELQHKLEDADQQKASLMAKNTNLNEKLASAQVQGDMAHRCKTLEASISTKEQTIKNMTAELDLQRFRFSMLSLYVSVKKILERRIVQRSRTLSIKEKNLLELTEAYEQLKQHSKQQKELIAQLQELNTNTQKLISDQEATHRNENKSLQSVNKKLQKENKNLNKESTSYKQEIEELQERVLSQEEALRKAEREIKKSIAMASTGAYDYVDLNKVDNLEDQIRAQRKEIEHLSRRLNNRLKSNSLTNKSIWYTVNPTPTNCLTFHLQWSRTRCRSLSPCGQNRQLSLLHKKLKATETKLDQTNHMLELKKEEVREIQQAHNKRLNRLNLLQADYKALKSGLNETSSPKRRKHRPPPTMDPRKLRHENSDSVWNDLAYYKQENKALLQDKLSMEEELDNLRVQYTMDRAAFQDENLCLRQERDDLAFKLRSTSRKNAREDVKSSRRMVKNLEKRLENFTEDNHILKREREKMLQDNSLLKSLLKIGQTKKSQKLEEMDHIRIKMEKDVDDLNREIGRLRSENEVVLVSIRQNICLLKIVKPNLCRSENSELRETVNNMRIEFEEVQKEIQEIEPEIPNSHHVPMPSSHAKHEKVDATTSPMAKHHYNYLLNFKKILILNIFSNLFLPQHRDVLNRSINEMRRMLGEDFHHDSFTEPTSGASTDDEEERRSITNSLGRSIVRASRRNDGDTGKENEHGDKNRAAGSVFIKIILASGKKHDVKPIKKSTTTYRAGQGMLDKLRQKLSTVQTQCSSLRSEKQAVLQKFHDEKERCEKVEADLDVCQSKLKSAKQSIQRLTNDVRKLERTRDELEEALSESKKTEPKPQVHTDSEYRVLENKLKVFLILIFFSVQNANQEVSRLNENIKDQKKVIEFNTDQSNAEKDKFTSPRLERDITMKRQLIDELRGKIKNYEQKNKREFTELHDAEEKLKHTEEDLAHKKTHIESLRRQVQVATKEKAKYEAMYHKSREELDKRSEQLSALQSSKLAAESMSSRIEEEAGQQLQKLADRSEQAIEKLRLKLEKSEEKLMEFSTFVKNLSGHLMELQVKQRRRLLRQLRHKPGSNYDMCYEKSSMSHAQSVACNILNMSRSDFEDLMTPVD</sequence>
<feature type="compositionally biased region" description="Basic and acidic residues" evidence="2">
    <location>
        <begin position="826"/>
        <end position="841"/>
    </location>
</feature>
<feature type="region of interest" description="Disordered" evidence="2">
    <location>
        <begin position="482"/>
        <end position="509"/>
    </location>
</feature>
<name>H2XUT1_CIOIN</name>
<feature type="coiled-coil region" evidence="1">
    <location>
        <begin position="1036"/>
        <end position="1112"/>
    </location>
</feature>
<feature type="region of interest" description="Disordered" evidence="2">
    <location>
        <begin position="280"/>
        <end position="312"/>
    </location>
</feature>
<dbReference type="AlphaFoldDB" id="H2XUT1"/>
<feature type="coiled-coil region" evidence="1">
    <location>
        <begin position="879"/>
        <end position="962"/>
    </location>
</feature>
<protein>
    <recommendedName>
        <fullName evidence="5">Centlein</fullName>
    </recommendedName>
</protein>
<evidence type="ECO:0000256" key="2">
    <source>
        <dbReference type="SAM" id="MobiDB-lite"/>
    </source>
</evidence>
<organism evidence="3 4">
    <name type="scientific">Ciona intestinalis</name>
    <name type="common">Transparent sea squirt</name>
    <name type="synonym">Ascidia intestinalis</name>
    <dbReference type="NCBI Taxonomy" id="7719"/>
    <lineage>
        <taxon>Eukaryota</taxon>
        <taxon>Metazoa</taxon>
        <taxon>Chordata</taxon>
        <taxon>Tunicata</taxon>
        <taxon>Ascidiacea</taxon>
        <taxon>Phlebobranchia</taxon>
        <taxon>Cionidae</taxon>
        <taxon>Ciona</taxon>
    </lineage>
</organism>
<reference evidence="3" key="2">
    <citation type="journal article" date="2008" name="Genome Biol.">
        <title>Improved genome assembly and evidence-based global gene model set for the chordate Ciona intestinalis: new insight into intron and operon populations.</title>
        <authorList>
            <person name="Satou Y."/>
            <person name="Mineta K."/>
            <person name="Ogasawara M."/>
            <person name="Sasakura Y."/>
            <person name="Shoguchi E."/>
            <person name="Ueno K."/>
            <person name="Yamada L."/>
            <person name="Matsumoto J."/>
            <person name="Wasserscheid J."/>
            <person name="Dewar K."/>
            <person name="Wiley G.B."/>
            <person name="Macmil S.L."/>
            <person name="Roe B.A."/>
            <person name="Zeller R.W."/>
            <person name="Hastings K.E."/>
            <person name="Lemaire P."/>
            <person name="Lindquist E."/>
            <person name="Endo T."/>
            <person name="Hotta K."/>
            <person name="Inaba K."/>
        </authorList>
    </citation>
    <scope>NUCLEOTIDE SEQUENCE [LARGE SCALE GENOMIC DNA]</scope>
    <source>
        <strain evidence="3">wild type</strain>
    </source>
</reference>
<feature type="coiled-coil region" evidence="1">
    <location>
        <begin position="76"/>
        <end position="204"/>
    </location>
</feature>
<feature type="coiled-coil region" evidence="1">
    <location>
        <begin position="435"/>
        <end position="462"/>
    </location>
</feature>
<reference evidence="4" key="1">
    <citation type="journal article" date="2002" name="Science">
        <title>The draft genome of Ciona intestinalis: insights into chordate and vertebrate origins.</title>
        <authorList>
            <person name="Dehal P."/>
            <person name="Satou Y."/>
            <person name="Campbell R.K."/>
            <person name="Chapman J."/>
            <person name="Degnan B."/>
            <person name="De Tomaso A."/>
            <person name="Davidson B."/>
            <person name="Di Gregorio A."/>
            <person name="Gelpke M."/>
            <person name="Goodstein D.M."/>
            <person name="Harafuji N."/>
            <person name="Hastings K.E."/>
            <person name="Ho I."/>
            <person name="Hotta K."/>
            <person name="Huang W."/>
            <person name="Kawashima T."/>
            <person name="Lemaire P."/>
            <person name="Martinez D."/>
            <person name="Meinertzhagen I.A."/>
            <person name="Necula S."/>
            <person name="Nonaka M."/>
            <person name="Putnam N."/>
            <person name="Rash S."/>
            <person name="Saiga H."/>
            <person name="Satake M."/>
            <person name="Terry A."/>
            <person name="Yamada L."/>
            <person name="Wang H.G."/>
            <person name="Awazu S."/>
            <person name="Azumi K."/>
            <person name="Boore J."/>
            <person name="Branno M."/>
            <person name="Chin-Bow S."/>
            <person name="DeSantis R."/>
            <person name="Doyle S."/>
            <person name="Francino P."/>
            <person name="Keys D.N."/>
            <person name="Haga S."/>
            <person name="Hayashi H."/>
            <person name="Hino K."/>
            <person name="Imai K.S."/>
            <person name="Inaba K."/>
            <person name="Kano S."/>
            <person name="Kobayashi K."/>
            <person name="Kobayashi M."/>
            <person name="Lee B.I."/>
            <person name="Makabe K.W."/>
            <person name="Manohar C."/>
            <person name="Matassi G."/>
            <person name="Medina M."/>
            <person name="Mochizuki Y."/>
            <person name="Mount S."/>
            <person name="Morishita T."/>
            <person name="Miura S."/>
            <person name="Nakayama A."/>
            <person name="Nishizaka S."/>
            <person name="Nomoto H."/>
            <person name="Ohta F."/>
            <person name="Oishi K."/>
            <person name="Rigoutsos I."/>
            <person name="Sano M."/>
            <person name="Sasaki A."/>
            <person name="Sasakura Y."/>
            <person name="Shoguchi E."/>
            <person name="Shin-i T."/>
            <person name="Spagnuolo A."/>
            <person name="Stainier D."/>
            <person name="Suzuki M.M."/>
            <person name="Tassy O."/>
            <person name="Takatori N."/>
            <person name="Tokuoka M."/>
            <person name="Yagi K."/>
            <person name="Yoshizaki F."/>
            <person name="Wada S."/>
            <person name="Zhang C."/>
            <person name="Hyatt P.D."/>
            <person name="Larimer F."/>
            <person name="Detter C."/>
            <person name="Doggett N."/>
            <person name="Glavina T."/>
            <person name="Hawkins T."/>
            <person name="Richardson P."/>
            <person name="Lucas S."/>
            <person name="Kohara Y."/>
            <person name="Levine M."/>
            <person name="Satoh N."/>
            <person name="Rokhsar D.S."/>
        </authorList>
    </citation>
    <scope>NUCLEOTIDE SEQUENCE [LARGE SCALE GENOMIC DNA]</scope>
</reference>
<evidence type="ECO:0000313" key="4">
    <source>
        <dbReference type="Proteomes" id="UP000008144"/>
    </source>
</evidence>
<dbReference type="Proteomes" id="UP000008144">
    <property type="component" value="Chromosome 4"/>
</dbReference>
<dbReference type="PANTHER" id="PTHR18957">
    <property type="entry name" value="CENTLEIN"/>
    <property type="match status" value="1"/>
</dbReference>
<dbReference type="InterPro" id="IPR038810">
    <property type="entry name" value="CNTLN"/>
</dbReference>
<feature type="coiled-coil region" evidence="1">
    <location>
        <begin position="5"/>
        <end position="32"/>
    </location>
</feature>
<feature type="region of interest" description="Disordered" evidence="2">
    <location>
        <begin position="790"/>
        <end position="841"/>
    </location>
</feature>
<dbReference type="PANTHER" id="PTHR18957:SF0">
    <property type="entry name" value="CENTLEIN"/>
    <property type="match status" value="1"/>
</dbReference>
<dbReference type="EMBL" id="EAAA01001911">
    <property type="status" value="NOT_ANNOTATED_CDS"/>
    <property type="molecule type" value="Genomic_DNA"/>
</dbReference>
<evidence type="ECO:0000256" key="1">
    <source>
        <dbReference type="SAM" id="Coils"/>
    </source>
</evidence>
<keyword evidence="1" id="KW-0175">Coiled coil</keyword>
<reference evidence="3" key="3">
    <citation type="submission" date="2025-08" db="UniProtKB">
        <authorList>
            <consortium name="Ensembl"/>
        </authorList>
    </citation>
    <scope>IDENTIFICATION</scope>
</reference>
<dbReference type="Ensembl" id="ENSCINT00000032642.1">
    <property type="protein sequence ID" value="ENSCINP00000033415.1"/>
    <property type="gene ID" value="ENSCING00000007972.3"/>
</dbReference>
<accession>H2XUT1</accession>
<dbReference type="HOGENOM" id="CLU_006488_1_0_1"/>
<keyword evidence="4" id="KW-1185">Reference proteome</keyword>
<reference evidence="3" key="4">
    <citation type="submission" date="2025-09" db="UniProtKB">
        <authorList>
            <consortium name="Ensembl"/>
        </authorList>
    </citation>
    <scope>IDENTIFICATION</scope>
</reference>
<feature type="coiled-coil region" evidence="1">
    <location>
        <begin position="1138"/>
        <end position="1169"/>
    </location>
</feature>
<proteinExistence type="predicted"/>
<feature type="coiled-coil region" evidence="1">
    <location>
        <begin position="576"/>
        <end position="663"/>
    </location>
</feature>
<evidence type="ECO:0000313" key="3">
    <source>
        <dbReference type="Ensembl" id="ENSCINP00000033415.1"/>
    </source>
</evidence>
<dbReference type="GeneTree" id="ENSGT00440000034932"/>